<reference evidence="9" key="1">
    <citation type="submission" date="2019-08" db="EMBL/GenBank/DDBJ databases">
        <authorList>
            <person name="Kucharzyk K."/>
            <person name="Murdoch R.W."/>
            <person name="Higgins S."/>
            <person name="Loffler F."/>
        </authorList>
    </citation>
    <scope>NUCLEOTIDE SEQUENCE</scope>
</reference>
<evidence type="ECO:0000259" key="8">
    <source>
        <dbReference type="Pfam" id="PF01467"/>
    </source>
</evidence>
<evidence type="ECO:0000256" key="7">
    <source>
        <dbReference type="ARBA" id="ARBA00023027"/>
    </source>
</evidence>
<dbReference type="AlphaFoldDB" id="A0A644VBQ5"/>
<dbReference type="NCBIfam" id="TIGR00482">
    <property type="entry name" value="nicotinate (nicotinamide) nucleotide adenylyltransferase"/>
    <property type="match status" value="1"/>
</dbReference>
<comment type="caution">
    <text evidence="9">The sequence shown here is derived from an EMBL/GenBank/DDBJ whole genome shotgun (WGS) entry which is preliminary data.</text>
</comment>
<evidence type="ECO:0000256" key="5">
    <source>
        <dbReference type="ARBA" id="ARBA00022741"/>
    </source>
</evidence>
<dbReference type="PANTHER" id="PTHR39321">
    <property type="entry name" value="NICOTINATE-NUCLEOTIDE ADENYLYLTRANSFERASE-RELATED"/>
    <property type="match status" value="1"/>
</dbReference>
<dbReference type="InterPro" id="IPR014729">
    <property type="entry name" value="Rossmann-like_a/b/a_fold"/>
</dbReference>
<evidence type="ECO:0000256" key="2">
    <source>
        <dbReference type="ARBA" id="ARBA00022642"/>
    </source>
</evidence>
<keyword evidence="4 9" id="KW-0548">Nucleotidyltransferase</keyword>
<gene>
    <name evidence="9" type="primary">nadD_9</name>
    <name evidence="9" type="ORF">SDC9_34571</name>
</gene>
<organism evidence="9">
    <name type="scientific">bioreactor metagenome</name>
    <dbReference type="NCBI Taxonomy" id="1076179"/>
    <lineage>
        <taxon>unclassified sequences</taxon>
        <taxon>metagenomes</taxon>
        <taxon>ecological metagenomes</taxon>
    </lineage>
</organism>
<protein>
    <submittedName>
        <fullName evidence="9">Nicotinate-nucleotide adenylyltransferase</fullName>
        <ecNumber evidence="9">2.7.7.18</ecNumber>
    </submittedName>
</protein>
<keyword evidence="6" id="KW-0067">ATP-binding</keyword>
<dbReference type="GO" id="GO:0005524">
    <property type="term" value="F:ATP binding"/>
    <property type="evidence" value="ECO:0007669"/>
    <property type="project" value="UniProtKB-KW"/>
</dbReference>
<evidence type="ECO:0000256" key="4">
    <source>
        <dbReference type="ARBA" id="ARBA00022695"/>
    </source>
</evidence>
<keyword evidence="2" id="KW-0662">Pyridine nucleotide biosynthesis</keyword>
<keyword evidence="7" id="KW-0520">NAD</keyword>
<comment type="pathway">
    <text evidence="1">Cofactor biosynthesis; NAD(+) biosynthesis.</text>
</comment>
<dbReference type="EMBL" id="VSSQ01000260">
    <property type="protein sequence ID" value="MPL88545.1"/>
    <property type="molecule type" value="Genomic_DNA"/>
</dbReference>
<dbReference type="InterPro" id="IPR004821">
    <property type="entry name" value="Cyt_trans-like"/>
</dbReference>
<dbReference type="PANTHER" id="PTHR39321:SF3">
    <property type="entry name" value="PHOSPHOPANTETHEINE ADENYLYLTRANSFERASE"/>
    <property type="match status" value="1"/>
</dbReference>
<feature type="domain" description="Cytidyltransferase-like" evidence="8">
    <location>
        <begin position="5"/>
        <end position="164"/>
    </location>
</feature>
<dbReference type="GO" id="GO:0009435">
    <property type="term" value="P:NAD+ biosynthetic process"/>
    <property type="evidence" value="ECO:0007669"/>
    <property type="project" value="UniProtKB-UniPathway"/>
</dbReference>
<dbReference type="NCBIfam" id="TIGR00125">
    <property type="entry name" value="cyt_tran_rel"/>
    <property type="match status" value="1"/>
</dbReference>
<dbReference type="Gene3D" id="3.40.50.620">
    <property type="entry name" value="HUPs"/>
    <property type="match status" value="1"/>
</dbReference>
<dbReference type="EC" id="2.7.7.18" evidence="9"/>
<name>A0A644VBQ5_9ZZZZ</name>
<evidence type="ECO:0000256" key="6">
    <source>
        <dbReference type="ARBA" id="ARBA00022840"/>
    </source>
</evidence>
<dbReference type="InterPro" id="IPR005248">
    <property type="entry name" value="NadD/NMNAT"/>
</dbReference>
<evidence type="ECO:0000256" key="3">
    <source>
        <dbReference type="ARBA" id="ARBA00022679"/>
    </source>
</evidence>
<dbReference type="HAMAP" id="MF_00244">
    <property type="entry name" value="NaMN_adenylyltr"/>
    <property type="match status" value="1"/>
</dbReference>
<dbReference type="SUPFAM" id="SSF52374">
    <property type="entry name" value="Nucleotidylyl transferase"/>
    <property type="match status" value="1"/>
</dbReference>
<dbReference type="GO" id="GO:0004515">
    <property type="term" value="F:nicotinate-nucleotide adenylyltransferase activity"/>
    <property type="evidence" value="ECO:0007669"/>
    <property type="project" value="UniProtKB-EC"/>
</dbReference>
<keyword evidence="5" id="KW-0547">Nucleotide-binding</keyword>
<accession>A0A644VBQ5</accession>
<keyword evidence="3 9" id="KW-0808">Transferase</keyword>
<dbReference type="Pfam" id="PF01467">
    <property type="entry name" value="CTP_transf_like"/>
    <property type="match status" value="1"/>
</dbReference>
<proteinExistence type="inferred from homology"/>
<dbReference type="CDD" id="cd02165">
    <property type="entry name" value="NMNAT"/>
    <property type="match status" value="1"/>
</dbReference>
<sequence length="191" mass="22046">MKIAIYSGSFNPIHLGHQKLAEYLIDKQLVDEVWFVVSPCNPLKDPASQLDEFIRLDMVVLAINGNPKLKASDVEFTMPVPSYTIDTLHQLTALYPEHTFALMIGSDNAVIFDQWKNYREILEEFPIYVYPRKGYDFSTVAGIYPQMHLLDTPFYEISSTQIRDMIKERKDVSDWMSPDVLAFVEENGLYL</sequence>
<evidence type="ECO:0000256" key="1">
    <source>
        <dbReference type="ARBA" id="ARBA00004790"/>
    </source>
</evidence>
<evidence type="ECO:0000313" key="9">
    <source>
        <dbReference type="EMBL" id="MPL88545.1"/>
    </source>
</evidence>
<dbReference type="UniPathway" id="UPA00253"/>